<evidence type="ECO:0000313" key="2">
    <source>
        <dbReference type="EMBL" id="KAL0082504.1"/>
    </source>
</evidence>
<protein>
    <submittedName>
        <fullName evidence="2">Uncharacterized protein</fullName>
    </submittedName>
</protein>
<keyword evidence="1" id="KW-1133">Transmembrane helix</keyword>
<keyword evidence="3" id="KW-1185">Reference proteome</keyword>
<feature type="transmembrane region" description="Helical" evidence="1">
    <location>
        <begin position="58"/>
        <end position="79"/>
    </location>
</feature>
<proteinExistence type="predicted"/>
<comment type="caution">
    <text evidence="2">The sequence shown here is derived from an EMBL/GenBank/DDBJ whole genome shotgun (WGS) entry which is preliminary data.</text>
</comment>
<name>A0ABR3AUJ1_PHYBL</name>
<organism evidence="2 3">
    <name type="scientific">Phycomyces blakesleeanus</name>
    <dbReference type="NCBI Taxonomy" id="4837"/>
    <lineage>
        <taxon>Eukaryota</taxon>
        <taxon>Fungi</taxon>
        <taxon>Fungi incertae sedis</taxon>
        <taxon>Mucoromycota</taxon>
        <taxon>Mucoromycotina</taxon>
        <taxon>Mucoromycetes</taxon>
        <taxon>Mucorales</taxon>
        <taxon>Phycomycetaceae</taxon>
        <taxon>Phycomyces</taxon>
    </lineage>
</organism>
<evidence type="ECO:0000256" key="1">
    <source>
        <dbReference type="SAM" id="Phobius"/>
    </source>
</evidence>
<dbReference type="EMBL" id="JBCLYO010000015">
    <property type="protein sequence ID" value="KAL0082504.1"/>
    <property type="molecule type" value="Genomic_DNA"/>
</dbReference>
<sequence>MVVLLIWMHDRDTKAILPLTFEAQIFLLSFQSSFQTFPFTFFFVSLLQFFTMASTDEILFVVMIVILFFIALLALVYLIHRMTGPRQQEQVQFVTASQLEAMRPSTLKQVHTGSNRQPSWGLKDGQARTAGQLPPLSDWKIDGFQQKVRPLSVMAETIVRPSSVRQPSFKPMQSMIRNPLGVPTIVLNEDPNLAKSAYALPPPAYGDYRASRPVRCDETPFKFTGKN</sequence>
<dbReference type="Proteomes" id="UP001448207">
    <property type="component" value="Unassembled WGS sequence"/>
</dbReference>
<reference evidence="2 3" key="1">
    <citation type="submission" date="2024-04" db="EMBL/GenBank/DDBJ databases">
        <title>Symmetric and asymmetric DNA N6-adenine methylation regulates different biological responses in Mucorales.</title>
        <authorList>
            <consortium name="Lawrence Berkeley National Laboratory"/>
            <person name="Lax C."/>
            <person name="Mondo S.J."/>
            <person name="Osorio-Concepcion M."/>
            <person name="Muszewska A."/>
            <person name="Corrochano-Luque M."/>
            <person name="Gutierrez G."/>
            <person name="Riley R."/>
            <person name="Lipzen A."/>
            <person name="Guo J."/>
            <person name="Hundley H."/>
            <person name="Amirebrahimi M."/>
            <person name="Ng V."/>
            <person name="Lorenzo-Gutierrez D."/>
            <person name="Binder U."/>
            <person name="Yang J."/>
            <person name="Song Y."/>
            <person name="Canovas D."/>
            <person name="Navarro E."/>
            <person name="Freitag M."/>
            <person name="Gabaldon T."/>
            <person name="Grigoriev I.V."/>
            <person name="Corrochano L.M."/>
            <person name="Nicolas F.E."/>
            <person name="Garre V."/>
        </authorList>
    </citation>
    <scope>NUCLEOTIDE SEQUENCE [LARGE SCALE GENOMIC DNA]</scope>
    <source>
        <strain evidence="2 3">L51</strain>
    </source>
</reference>
<gene>
    <name evidence="2" type="ORF">J3Q64DRAFT_1160973</name>
</gene>
<keyword evidence="1" id="KW-0472">Membrane</keyword>
<accession>A0ABR3AUJ1</accession>
<keyword evidence="1" id="KW-0812">Transmembrane</keyword>
<evidence type="ECO:0000313" key="3">
    <source>
        <dbReference type="Proteomes" id="UP001448207"/>
    </source>
</evidence>